<dbReference type="PATRIC" id="fig|1121022.4.peg.2946"/>
<evidence type="ECO:0000313" key="2">
    <source>
        <dbReference type="Proteomes" id="UP000017837"/>
    </source>
</evidence>
<evidence type="ECO:0000313" key="1">
    <source>
        <dbReference type="EMBL" id="ESQ89176.1"/>
    </source>
</evidence>
<dbReference type="Proteomes" id="UP000017837">
    <property type="component" value="Unassembled WGS sequence"/>
</dbReference>
<accession>V4PLS8</accession>
<dbReference type="STRING" id="1121022.GCA_000376105_00742"/>
<organism evidence="1 2">
    <name type="scientific">Asticcacaulis benevestitus DSM 16100 = ATCC BAA-896</name>
    <dbReference type="NCBI Taxonomy" id="1121022"/>
    <lineage>
        <taxon>Bacteria</taxon>
        <taxon>Pseudomonadati</taxon>
        <taxon>Pseudomonadota</taxon>
        <taxon>Alphaproteobacteria</taxon>
        <taxon>Caulobacterales</taxon>
        <taxon>Caulobacteraceae</taxon>
        <taxon>Asticcacaulis</taxon>
    </lineage>
</organism>
<comment type="caution">
    <text evidence="1">The sequence shown here is derived from an EMBL/GenBank/DDBJ whole genome shotgun (WGS) entry which is preliminary data.</text>
</comment>
<keyword evidence="2" id="KW-1185">Reference proteome</keyword>
<reference evidence="1 2" key="1">
    <citation type="journal article" date="2014" name="Nature">
        <title>Sequential evolution of bacterial morphology by co-option of a developmental regulator.</title>
        <authorList>
            <person name="Jiang C."/>
            <person name="Brown P.J."/>
            <person name="Ducret A."/>
            <person name="Brun Y.V."/>
        </authorList>
    </citation>
    <scope>NUCLEOTIDE SEQUENCE [LARGE SCALE GENOMIC DNA]</scope>
    <source>
        <strain evidence="1 2">DSM 16100</strain>
    </source>
</reference>
<protein>
    <submittedName>
        <fullName evidence="1">Uncharacterized protein</fullName>
    </submittedName>
</protein>
<proteinExistence type="predicted"/>
<gene>
    <name evidence="1" type="ORF">ABENE_14480</name>
</gene>
<name>V4PLS8_9CAUL</name>
<sequence length="64" mass="7868">MDMSYNRAEARTLNTFTKIGRLAYYFRKDDVIERDGRRSWQPARRVLERRPYLDTPISRTRWKS</sequence>
<dbReference type="AlphaFoldDB" id="V4PLS8"/>
<dbReference type="EMBL" id="AWGB01000031">
    <property type="protein sequence ID" value="ESQ89176.1"/>
    <property type="molecule type" value="Genomic_DNA"/>
</dbReference>